<dbReference type="Proteomes" id="UP000688137">
    <property type="component" value="Unassembled WGS sequence"/>
</dbReference>
<comment type="similarity">
    <text evidence="1">Belongs to the neutral sphingomyelinase family.</text>
</comment>
<evidence type="ECO:0000313" key="7">
    <source>
        <dbReference type="Proteomes" id="UP000688137"/>
    </source>
</evidence>
<dbReference type="CDD" id="cd09078">
    <property type="entry name" value="nSMase"/>
    <property type="match status" value="1"/>
</dbReference>
<dbReference type="EMBL" id="CAJJDM010000161">
    <property type="protein sequence ID" value="CAD8113628.1"/>
    <property type="molecule type" value="Genomic_DNA"/>
</dbReference>
<dbReference type="InterPro" id="IPR017766">
    <property type="entry name" value="Sphingomyelinase/PLipase_C"/>
</dbReference>
<evidence type="ECO:0000313" key="6">
    <source>
        <dbReference type="EMBL" id="CAD8113628.1"/>
    </source>
</evidence>
<organism evidence="6 7">
    <name type="scientific">Paramecium primaurelia</name>
    <dbReference type="NCBI Taxonomy" id="5886"/>
    <lineage>
        <taxon>Eukaryota</taxon>
        <taxon>Sar</taxon>
        <taxon>Alveolata</taxon>
        <taxon>Ciliophora</taxon>
        <taxon>Intramacronucleata</taxon>
        <taxon>Oligohymenophorea</taxon>
        <taxon>Peniculida</taxon>
        <taxon>Parameciidae</taxon>
        <taxon>Paramecium</taxon>
    </lineage>
</organism>
<evidence type="ECO:0000256" key="2">
    <source>
        <dbReference type="ARBA" id="ARBA00012369"/>
    </source>
</evidence>
<accession>A0A8S1QD89</accession>
<dbReference type="Pfam" id="PF03959">
    <property type="entry name" value="FSH1"/>
    <property type="match status" value="1"/>
</dbReference>
<evidence type="ECO:0000256" key="3">
    <source>
        <dbReference type="ARBA" id="ARBA00022801"/>
    </source>
</evidence>
<comment type="caution">
    <text evidence="6">The sequence shown here is derived from an EMBL/GenBank/DDBJ whole genome shotgun (WGS) entry which is preliminary data.</text>
</comment>
<dbReference type="InterPro" id="IPR038772">
    <property type="entry name" value="Sph/SMPD2-like"/>
</dbReference>
<dbReference type="InterPro" id="IPR005645">
    <property type="entry name" value="FSH-like_dom"/>
</dbReference>
<feature type="domain" description="Endonuclease/exonuclease/phosphatase" evidence="4">
    <location>
        <begin position="384"/>
        <end position="570"/>
    </location>
</feature>
<name>A0A8S1QD89_PARPR</name>
<gene>
    <name evidence="6" type="ORF">PPRIM_AZ9-3.1.T1560026</name>
</gene>
<sequence>MQNNNKQVRESWKMSLINKFGLTQIIEHNLIFQPPKPNYQIKNSQDFNGLQFSVEINGNWNDLNKLCNIQYRVSIIKEVQNNVTVSYVPIIHYSCNSDKVIILSHSNAIDLYLASKWGAKICELYQVDVMCYDYSGYGITKKTMKPSELGISRDLSNVVALAQNQYNYIFLWGFSIGSYPTVDVATQFQLSGIILQAPLASLGRIIDNRNSFYSEHDKFSNQSIINKITAPILIFHGTKDTIIKINHSEQLSKCCQNLFAFIKVEGANHNDIGIAAETQDSDVYKSIKQLLHNQNILPIKKVFELSLKFDNLIIIDQIGEQKILRKKSIKNMINKVVHYFVQNFENYLYFFNYQLINQQMSSNSEQVPLSFEQIPEKDIIRILTYNTFLRPPFVNNNGDDYKNERCELIIKELMNFDIVCLQEVFGFLNSRKSILKHKAFKLGYTYQAVSPSPSFFSSQMVDGGLVTLSRYPILYHDFKEFPYGILSDNLSNKGILYTKIQVNGQILHIFNTHLQASYVGNDSNVRATVSTRIDQLYCFKKFVHSTLQQQQAQENDLILLLGDYNIDSRYEQGFPNEVLKQFPILQQQLGNPQRYQEYDSLITIMTNNGKDKFINLLLQQEGKFLNTYADYVEDENGQKKPLEIQLTDKADLLTGQCLDYIFQLIPENQSNPNTFQIKQVNVEKFFVEGLKFTQLSDHYGVSCDILVKLNQ</sequence>
<protein>
    <recommendedName>
        <fullName evidence="2">sphingomyelin phosphodiesterase</fullName>
        <ecNumber evidence="2">3.1.4.12</ecNumber>
    </recommendedName>
</protein>
<dbReference type="GO" id="GO:0005737">
    <property type="term" value="C:cytoplasm"/>
    <property type="evidence" value="ECO:0007669"/>
    <property type="project" value="TreeGrafter"/>
</dbReference>
<dbReference type="GO" id="GO:0005576">
    <property type="term" value="C:extracellular region"/>
    <property type="evidence" value="ECO:0007669"/>
    <property type="project" value="InterPro"/>
</dbReference>
<dbReference type="PANTHER" id="PTHR16320">
    <property type="entry name" value="SPHINGOMYELINASE FAMILY MEMBER"/>
    <property type="match status" value="1"/>
</dbReference>
<keyword evidence="7" id="KW-1185">Reference proteome</keyword>
<dbReference type="EC" id="3.1.4.12" evidence="2"/>
<dbReference type="GO" id="GO:0004767">
    <property type="term" value="F:sphingomyelin phosphodiesterase activity"/>
    <property type="evidence" value="ECO:0007669"/>
    <property type="project" value="UniProtKB-EC"/>
</dbReference>
<keyword evidence="3" id="KW-0378">Hydrolase</keyword>
<evidence type="ECO:0000256" key="1">
    <source>
        <dbReference type="ARBA" id="ARBA00006335"/>
    </source>
</evidence>
<dbReference type="PANTHER" id="PTHR16320:SF1">
    <property type="entry name" value="SPHINGOMYELINASE DDB_G0288017"/>
    <property type="match status" value="1"/>
</dbReference>
<evidence type="ECO:0000259" key="5">
    <source>
        <dbReference type="Pfam" id="PF03959"/>
    </source>
</evidence>
<dbReference type="Pfam" id="PF03372">
    <property type="entry name" value="Exo_endo_phos"/>
    <property type="match status" value="1"/>
</dbReference>
<feature type="domain" description="Serine hydrolase" evidence="5">
    <location>
        <begin position="145"/>
        <end position="265"/>
    </location>
</feature>
<dbReference type="InterPro" id="IPR005135">
    <property type="entry name" value="Endo/exonuclease/phosphatase"/>
</dbReference>
<evidence type="ECO:0000259" key="4">
    <source>
        <dbReference type="Pfam" id="PF03372"/>
    </source>
</evidence>
<proteinExistence type="inferred from homology"/>
<dbReference type="AlphaFoldDB" id="A0A8S1QD89"/>
<reference evidence="6" key="1">
    <citation type="submission" date="2021-01" db="EMBL/GenBank/DDBJ databases">
        <authorList>
            <consortium name="Genoscope - CEA"/>
            <person name="William W."/>
        </authorList>
    </citation>
    <scope>NUCLEOTIDE SEQUENCE</scope>
</reference>